<dbReference type="Pfam" id="PF20153">
    <property type="entry name" value="DUF6535"/>
    <property type="match status" value="1"/>
</dbReference>
<keyword evidence="1" id="KW-0472">Membrane</keyword>
<evidence type="ECO:0000313" key="3">
    <source>
        <dbReference type="EMBL" id="PCH36557.1"/>
    </source>
</evidence>
<evidence type="ECO:0000313" key="4">
    <source>
        <dbReference type="Proteomes" id="UP000218811"/>
    </source>
</evidence>
<feature type="transmembrane region" description="Helical" evidence="1">
    <location>
        <begin position="219"/>
        <end position="237"/>
    </location>
</feature>
<dbReference type="EMBL" id="KB467887">
    <property type="protein sequence ID" value="PCH36557.1"/>
    <property type="molecule type" value="Genomic_DNA"/>
</dbReference>
<protein>
    <recommendedName>
        <fullName evidence="2">DUF6535 domain-containing protein</fullName>
    </recommendedName>
</protein>
<organism evidence="3 4">
    <name type="scientific">Wolfiporia cocos (strain MD-104)</name>
    <name type="common">Brown rot fungus</name>
    <dbReference type="NCBI Taxonomy" id="742152"/>
    <lineage>
        <taxon>Eukaryota</taxon>
        <taxon>Fungi</taxon>
        <taxon>Dikarya</taxon>
        <taxon>Basidiomycota</taxon>
        <taxon>Agaricomycotina</taxon>
        <taxon>Agaricomycetes</taxon>
        <taxon>Polyporales</taxon>
        <taxon>Phaeolaceae</taxon>
        <taxon>Wolfiporia</taxon>
    </lineage>
</organism>
<dbReference type="InterPro" id="IPR045338">
    <property type="entry name" value="DUF6535"/>
</dbReference>
<dbReference type="OMA" id="RANANNP"/>
<feature type="transmembrane region" description="Helical" evidence="1">
    <location>
        <begin position="183"/>
        <end position="207"/>
    </location>
</feature>
<reference evidence="3 4" key="1">
    <citation type="journal article" date="2012" name="Science">
        <title>The Paleozoic origin of enzymatic lignin decomposition reconstructed from 31 fungal genomes.</title>
        <authorList>
            <person name="Floudas D."/>
            <person name="Binder M."/>
            <person name="Riley R."/>
            <person name="Barry K."/>
            <person name="Blanchette R.A."/>
            <person name="Henrissat B."/>
            <person name="Martinez A.T."/>
            <person name="Otillar R."/>
            <person name="Spatafora J.W."/>
            <person name="Yadav J.S."/>
            <person name="Aerts A."/>
            <person name="Benoit I."/>
            <person name="Boyd A."/>
            <person name="Carlson A."/>
            <person name="Copeland A."/>
            <person name="Coutinho P.M."/>
            <person name="de Vries R.P."/>
            <person name="Ferreira P."/>
            <person name="Findley K."/>
            <person name="Foster B."/>
            <person name="Gaskell J."/>
            <person name="Glotzer D."/>
            <person name="Gorecki P."/>
            <person name="Heitman J."/>
            <person name="Hesse C."/>
            <person name="Hori C."/>
            <person name="Igarashi K."/>
            <person name="Jurgens J.A."/>
            <person name="Kallen N."/>
            <person name="Kersten P."/>
            <person name="Kohler A."/>
            <person name="Kuees U."/>
            <person name="Kumar T.K.A."/>
            <person name="Kuo A."/>
            <person name="LaButti K."/>
            <person name="Larrondo L.F."/>
            <person name="Lindquist E."/>
            <person name="Ling A."/>
            <person name="Lombard V."/>
            <person name="Lucas S."/>
            <person name="Lundell T."/>
            <person name="Martin R."/>
            <person name="McLaughlin D.J."/>
            <person name="Morgenstern I."/>
            <person name="Morin E."/>
            <person name="Murat C."/>
            <person name="Nagy L.G."/>
            <person name="Nolan M."/>
            <person name="Ohm R.A."/>
            <person name="Patyshakuliyeva A."/>
            <person name="Rokas A."/>
            <person name="Ruiz-Duenas F.J."/>
            <person name="Sabat G."/>
            <person name="Salamov A."/>
            <person name="Samejima M."/>
            <person name="Schmutz J."/>
            <person name="Slot J.C."/>
            <person name="St John F."/>
            <person name="Stenlid J."/>
            <person name="Sun H."/>
            <person name="Sun S."/>
            <person name="Syed K."/>
            <person name="Tsang A."/>
            <person name="Wiebenga A."/>
            <person name="Young D."/>
            <person name="Pisabarro A."/>
            <person name="Eastwood D.C."/>
            <person name="Martin F."/>
            <person name="Cullen D."/>
            <person name="Grigoriev I.V."/>
            <person name="Hibbett D.S."/>
        </authorList>
    </citation>
    <scope>NUCLEOTIDE SEQUENCE [LARGE SCALE GENOMIC DNA]</scope>
    <source>
        <strain evidence="3 4">MD-104</strain>
    </source>
</reference>
<dbReference type="AlphaFoldDB" id="A0A2H3JKM1"/>
<proteinExistence type="predicted"/>
<feature type="non-terminal residue" evidence="3">
    <location>
        <position position="240"/>
    </location>
</feature>
<feature type="transmembrane region" description="Helical" evidence="1">
    <location>
        <begin position="86"/>
        <end position="105"/>
    </location>
</feature>
<accession>A0A2H3JKM1</accession>
<evidence type="ECO:0000259" key="2">
    <source>
        <dbReference type="Pfam" id="PF20153"/>
    </source>
</evidence>
<gene>
    <name evidence="3" type="ORF">WOLCODRAFT_52944</name>
</gene>
<keyword evidence="1" id="KW-1133">Transmembrane helix</keyword>
<sequence length="240" mass="26568">KDEIDNMLVFSALFSAVVTSFVIDSYQDLKPKPPSESTLILRQISAQLVSFTLDTGHLNSTKPAFDYLAITAESDGVPFTIVLVNALWFFALVCSLAAASIGISIRPGPARLTAQSRAWHITNDDEPVGISHLVNIRIWHVRHEAYEDWHVTGLLDLLPVLLQASLVLFLAGLIILLRNLYPVIGNVVMAQVAVLCIILLWTTIAPSLRQKCPYKSPQALWVIQIICALRIPIHLILTPF</sequence>
<dbReference type="Proteomes" id="UP000218811">
    <property type="component" value="Unassembled WGS sequence"/>
</dbReference>
<feature type="non-terminal residue" evidence="3">
    <location>
        <position position="1"/>
    </location>
</feature>
<name>A0A2H3JKM1_WOLCO</name>
<feature type="domain" description="DUF6535" evidence="2">
    <location>
        <begin position="1"/>
        <end position="178"/>
    </location>
</feature>
<dbReference type="OrthoDB" id="3219854at2759"/>
<feature type="transmembrane region" description="Helical" evidence="1">
    <location>
        <begin position="157"/>
        <end position="177"/>
    </location>
</feature>
<evidence type="ECO:0000256" key="1">
    <source>
        <dbReference type="SAM" id="Phobius"/>
    </source>
</evidence>
<keyword evidence="4" id="KW-1185">Reference proteome</keyword>
<keyword evidence="1" id="KW-0812">Transmembrane</keyword>